<evidence type="ECO:0000313" key="4">
    <source>
        <dbReference type="Proteomes" id="UP001196843"/>
    </source>
</evidence>
<dbReference type="Gene3D" id="3.20.20.380">
    <property type="entry name" value="Copper homeostasis (CutC) domain"/>
    <property type="match status" value="1"/>
</dbReference>
<keyword evidence="2" id="KW-0963">Cytoplasm</keyword>
<keyword evidence="4" id="KW-1185">Reference proteome</keyword>
<comment type="caution">
    <text evidence="3">The sequence shown here is derived from an EMBL/GenBank/DDBJ whole genome shotgun (WGS) entry which is preliminary data.</text>
</comment>
<sequence length="252" mass="25690">MSAVPAMELIAQDAAAVRIAVEIGAARVELCQALALGGLTPSIATIEHAVAAAEGAVEVHALIRVRPGGFRYDADEVWVMADDVRAAVAAGAAGVVVGCLDESGRFDRDHMRRLKDAAGEAGFAAHRAIDLATDPLDAIDDLVALGVERVLTSGAASTARAGAQTLEAMVARADGRIDVMAGGGVTADSVDAILRTGVPAIHFSAKRTVRDDSGVSMGSAETDGVGSYDTVDREAAQRIAAAVRAFGGDSTR</sequence>
<dbReference type="EMBL" id="JAEUAW010000007">
    <property type="protein sequence ID" value="MBW9094248.1"/>
    <property type="molecule type" value="Genomic_DNA"/>
</dbReference>
<evidence type="ECO:0000256" key="2">
    <source>
        <dbReference type="HAMAP-Rule" id="MF_00795"/>
    </source>
</evidence>
<protein>
    <recommendedName>
        <fullName evidence="2">PF03932 family protein CutC</fullName>
    </recommendedName>
</protein>
<gene>
    <name evidence="2" type="primary">cutC</name>
    <name evidence="3" type="ORF">JNB62_11185</name>
</gene>
<dbReference type="PANTHER" id="PTHR12598">
    <property type="entry name" value="COPPER HOMEOSTASIS PROTEIN CUTC"/>
    <property type="match status" value="1"/>
</dbReference>
<comment type="subcellular location">
    <subcellularLocation>
        <location evidence="2">Cytoplasm</location>
    </subcellularLocation>
</comment>
<dbReference type="InterPro" id="IPR036822">
    <property type="entry name" value="CutC-like_dom_sf"/>
</dbReference>
<dbReference type="Proteomes" id="UP001196843">
    <property type="component" value="Unassembled WGS sequence"/>
</dbReference>
<dbReference type="InterPro" id="IPR005627">
    <property type="entry name" value="CutC-like"/>
</dbReference>
<dbReference type="PANTHER" id="PTHR12598:SF0">
    <property type="entry name" value="COPPER HOMEOSTASIS PROTEIN CUTC HOMOLOG"/>
    <property type="match status" value="1"/>
</dbReference>
<comment type="caution">
    <text evidence="2">Once thought to be involved in copper homeostasis, experiments in E.coli have shown this is not the case.</text>
</comment>
<organism evidence="3 4">
    <name type="scientific">Microbacterium jejuense</name>
    <dbReference type="NCBI Taxonomy" id="1263637"/>
    <lineage>
        <taxon>Bacteria</taxon>
        <taxon>Bacillati</taxon>
        <taxon>Actinomycetota</taxon>
        <taxon>Actinomycetes</taxon>
        <taxon>Micrococcales</taxon>
        <taxon>Microbacteriaceae</taxon>
        <taxon>Microbacterium</taxon>
    </lineage>
</organism>
<reference evidence="3 4" key="1">
    <citation type="journal article" date="2021" name="MBio">
        <title>Poor Competitiveness of Bradyrhizobium in Pigeon Pea Root Colonization in Indian Soils.</title>
        <authorList>
            <person name="Chalasani D."/>
            <person name="Basu A."/>
            <person name="Pullabhotla S.V.S.R.N."/>
            <person name="Jorrin B."/>
            <person name="Neal A.L."/>
            <person name="Poole P.S."/>
            <person name="Podile A.R."/>
            <person name="Tkacz A."/>
        </authorList>
    </citation>
    <scope>NUCLEOTIDE SEQUENCE [LARGE SCALE GENOMIC DNA]</scope>
    <source>
        <strain evidence="3 4">HU14</strain>
    </source>
</reference>
<proteinExistence type="inferred from homology"/>
<dbReference type="Pfam" id="PF03932">
    <property type="entry name" value="CutC"/>
    <property type="match status" value="1"/>
</dbReference>
<comment type="similarity">
    <text evidence="1 2">Belongs to the CutC family.</text>
</comment>
<evidence type="ECO:0000313" key="3">
    <source>
        <dbReference type="EMBL" id="MBW9094248.1"/>
    </source>
</evidence>
<dbReference type="SUPFAM" id="SSF110395">
    <property type="entry name" value="CutC-like"/>
    <property type="match status" value="1"/>
</dbReference>
<accession>A0ABS7HN38</accession>
<evidence type="ECO:0000256" key="1">
    <source>
        <dbReference type="ARBA" id="ARBA00007768"/>
    </source>
</evidence>
<dbReference type="HAMAP" id="MF_00795">
    <property type="entry name" value="CutC"/>
    <property type="match status" value="1"/>
</dbReference>
<name>A0ABS7HN38_9MICO</name>
<dbReference type="RefSeq" id="WP_220300953.1">
    <property type="nucleotide sequence ID" value="NZ_JAEUAW010000007.1"/>
</dbReference>